<evidence type="ECO:0000313" key="3">
    <source>
        <dbReference type="Proteomes" id="UP001182991"/>
    </source>
</evidence>
<dbReference type="EMBL" id="JAVRBG010000012">
    <property type="protein sequence ID" value="MDT0295366.1"/>
    <property type="molecule type" value="Genomic_DNA"/>
</dbReference>
<keyword evidence="3" id="KW-1185">Reference proteome</keyword>
<gene>
    <name evidence="2" type="ORF">RLT85_12075</name>
</gene>
<name>A0ABU2KKY0_9FLAO</name>
<evidence type="ECO:0000256" key="1">
    <source>
        <dbReference type="SAM" id="Phobius"/>
    </source>
</evidence>
<keyword evidence="1" id="KW-0472">Membrane</keyword>
<dbReference type="RefSeq" id="WP_311402302.1">
    <property type="nucleotide sequence ID" value="NZ_JAVRBG010000012.1"/>
</dbReference>
<keyword evidence="1" id="KW-1133">Transmembrane helix</keyword>
<evidence type="ECO:0000313" key="2">
    <source>
        <dbReference type="EMBL" id="MDT0295366.1"/>
    </source>
</evidence>
<reference evidence="3" key="1">
    <citation type="submission" date="2023-07" db="EMBL/GenBank/DDBJ databases">
        <title>Isolating and identifying novel microbial strains from the Mariana Trench.</title>
        <authorList>
            <person name="Fu H."/>
        </authorList>
    </citation>
    <scope>NUCLEOTIDE SEQUENCE [LARGE SCALE GENOMIC DNA]</scope>
    <source>
        <strain evidence="3">T-y2</strain>
    </source>
</reference>
<protein>
    <submittedName>
        <fullName evidence="2">Uncharacterized protein</fullName>
    </submittedName>
</protein>
<sequence length="174" mass="20295">MKHKKDIFGTQTGFKVPENYFEDFQVSQALLQQQNELEDNFENQPIKTGFKVPQNYFEEFEVKLPQETKKRRVISLFSRENIIRASGIAAIFIIGLFVLKNQYSFDAITNQQNIDPIALEEQLEKDFFDFEFRDLETPLNGSISVDEKQLKSIDEDAILDYLSENAELITLIEK</sequence>
<accession>A0ABU2KKY0</accession>
<proteinExistence type="predicted"/>
<dbReference type="Proteomes" id="UP001182991">
    <property type="component" value="Unassembled WGS sequence"/>
</dbReference>
<organism evidence="2 3">
    <name type="scientific">Mesonia ostreae</name>
    <dbReference type="NCBI Taxonomy" id="861110"/>
    <lineage>
        <taxon>Bacteria</taxon>
        <taxon>Pseudomonadati</taxon>
        <taxon>Bacteroidota</taxon>
        <taxon>Flavobacteriia</taxon>
        <taxon>Flavobacteriales</taxon>
        <taxon>Flavobacteriaceae</taxon>
        <taxon>Mesonia</taxon>
    </lineage>
</organism>
<feature type="transmembrane region" description="Helical" evidence="1">
    <location>
        <begin position="81"/>
        <end position="99"/>
    </location>
</feature>
<keyword evidence="1" id="KW-0812">Transmembrane</keyword>
<comment type="caution">
    <text evidence="2">The sequence shown here is derived from an EMBL/GenBank/DDBJ whole genome shotgun (WGS) entry which is preliminary data.</text>
</comment>